<evidence type="ECO:0000313" key="2">
    <source>
        <dbReference type="Proteomes" id="UP000028090"/>
    </source>
</evidence>
<reference evidence="1 2" key="1">
    <citation type="submission" date="2014-05" db="EMBL/GenBank/DDBJ databases">
        <authorList>
            <person name="Daugherty S.C."/>
            <person name="Tallon L.J."/>
            <person name="Sadzewicz L."/>
            <person name="Kilian M."/>
            <person name="Tettelin H."/>
        </authorList>
    </citation>
    <scope>NUCLEOTIDE SEQUENCE [LARGE SCALE GENOMIC DNA]</scope>
    <source>
        <strain evidence="1 2">SK629</strain>
    </source>
</reference>
<comment type="caution">
    <text evidence="1">The sequence shown here is derived from an EMBL/GenBank/DDBJ whole genome shotgun (WGS) entry which is preliminary data.</text>
</comment>
<organism evidence="1 2">
    <name type="scientific">Streptococcus mitis</name>
    <dbReference type="NCBI Taxonomy" id="28037"/>
    <lineage>
        <taxon>Bacteria</taxon>
        <taxon>Bacillati</taxon>
        <taxon>Bacillota</taxon>
        <taxon>Bacilli</taxon>
        <taxon>Lactobacillales</taxon>
        <taxon>Streptococcaceae</taxon>
        <taxon>Streptococcus</taxon>
        <taxon>Streptococcus mitis group</taxon>
    </lineage>
</organism>
<proteinExistence type="predicted"/>
<sequence>MIFKTSHQIYFCSKNKICSFFELKSTPYLLLKNTKVI</sequence>
<gene>
    <name evidence="1" type="ORF">SK629_1751</name>
</gene>
<name>A0A081PWP8_STRMT</name>
<evidence type="ECO:0000313" key="1">
    <source>
        <dbReference type="EMBL" id="KEQ35121.1"/>
    </source>
</evidence>
<accession>A0A081PWP8</accession>
<dbReference type="AlphaFoldDB" id="A0A081PWP8"/>
<dbReference type="Proteomes" id="UP000028090">
    <property type="component" value="Unassembled WGS sequence"/>
</dbReference>
<dbReference type="EMBL" id="JPFU01000013">
    <property type="protein sequence ID" value="KEQ35121.1"/>
    <property type="molecule type" value="Genomic_DNA"/>
</dbReference>
<protein>
    <submittedName>
        <fullName evidence="1">Uncharacterized protein</fullName>
    </submittedName>
</protein>